<protein>
    <submittedName>
        <fullName evidence="1">14374_t:CDS:1</fullName>
    </submittedName>
</protein>
<feature type="non-terminal residue" evidence="1">
    <location>
        <position position="57"/>
    </location>
</feature>
<name>A0ACA9PW31_9GLOM</name>
<accession>A0ACA9PW31</accession>
<evidence type="ECO:0000313" key="1">
    <source>
        <dbReference type="EMBL" id="CAG8723257.1"/>
    </source>
</evidence>
<dbReference type="EMBL" id="CAJVPW010030192">
    <property type="protein sequence ID" value="CAG8723257.1"/>
    <property type="molecule type" value="Genomic_DNA"/>
</dbReference>
<sequence length="57" mass="6344">LAPEHLPRLFFGWTVPLLKISESKVLDHVGLDAAVYSLSSDIISELHIFKNILLSSL</sequence>
<keyword evidence="2" id="KW-1185">Reference proteome</keyword>
<evidence type="ECO:0000313" key="2">
    <source>
        <dbReference type="Proteomes" id="UP000789366"/>
    </source>
</evidence>
<organism evidence="1 2">
    <name type="scientific">Cetraspora pellucida</name>
    <dbReference type="NCBI Taxonomy" id="1433469"/>
    <lineage>
        <taxon>Eukaryota</taxon>
        <taxon>Fungi</taxon>
        <taxon>Fungi incertae sedis</taxon>
        <taxon>Mucoromycota</taxon>
        <taxon>Glomeromycotina</taxon>
        <taxon>Glomeromycetes</taxon>
        <taxon>Diversisporales</taxon>
        <taxon>Gigasporaceae</taxon>
        <taxon>Cetraspora</taxon>
    </lineage>
</organism>
<reference evidence="1" key="1">
    <citation type="submission" date="2021-06" db="EMBL/GenBank/DDBJ databases">
        <authorList>
            <person name="Kallberg Y."/>
            <person name="Tangrot J."/>
            <person name="Rosling A."/>
        </authorList>
    </citation>
    <scope>NUCLEOTIDE SEQUENCE</scope>
    <source>
        <strain evidence="1">28 12/20/2015</strain>
    </source>
</reference>
<feature type="non-terminal residue" evidence="1">
    <location>
        <position position="1"/>
    </location>
</feature>
<comment type="caution">
    <text evidence="1">The sequence shown here is derived from an EMBL/GenBank/DDBJ whole genome shotgun (WGS) entry which is preliminary data.</text>
</comment>
<proteinExistence type="predicted"/>
<dbReference type="Proteomes" id="UP000789366">
    <property type="component" value="Unassembled WGS sequence"/>
</dbReference>
<gene>
    <name evidence="1" type="ORF">SPELUC_LOCUS12577</name>
</gene>